<reference evidence="1" key="2">
    <citation type="journal article" date="2023" name="Science">
        <title>Genomic signatures of disease resistance in endangered staghorn corals.</title>
        <authorList>
            <person name="Vollmer S.V."/>
            <person name="Selwyn J.D."/>
            <person name="Despard B.A."/>
            <person name="Roesel C.L."/>
        </authorList>
    </citation>
    <scope>NUCLEOTIDE SEQUENCE</scope>
    <source>
        <strain evidence="1">K2</strain>
    </source>
</reference>
<sequence length="122" mass="13727">MSLETQGQAVNTDQKNQGTFQHFCLSWPVWLLQGKGNEIVSVVLKETVSPICHFHMVVTPVGGVELSEFEARRPRVFVLRGEKGFPRESLSRSFLCQRGTGPLERGASRFFRQSFTPVSKSN</sequence>
<proteinExistence type="predicted"/>
<evidence type="ECO:0000313" key="2">
    <source>
        <dbReference type="Proteomes" id="UP001249851"/>
    </source>
</evidence>
<keyword evidence="2" id="KW-1185">Reference proteome</keyword>
<dbReference type="AlphaFoldDB" id="A0AAD9R6L9"/>
<evidence type="ECO:0000313" key="1">
    <source>
        <dbReference type="EMBL" id="KAK2573850.1"/>
    </source>
</evidence>
<accession>A0AAD9R6L9</accession>
<organism evidence="1 2">
    <name type="scientific">Acropora cervicornis</name>
    <name type="common">Staghorn coral</name>
    <dbReference type="NCBI Taxonomy" id="6130"/>
    <lineage>
        <taxon>Eukaryota</taxon>
        <taxon>Metazoa</taxon>
        <taxon>Cnidaria</taxon>
        <taxon>Anthozoa</taxon>
        <taxon>Hexacorallia</taxon>
        <taxon>Scleractinia</taxon>
        <taxon>Astrocoeniina</taxon>
        <taxon>Acroporidae</taxon>
        <taxon>Acropora</taxon>
    </lineage>
</organism>
<name>A0AAD9R6L9_ACRCE</name>
<dbReference type="Proteomes" id="UP001249851">
    <property type="component" value="Unassembled WGS sequence"/>
</dbReference>
<protein>
    <submittedName>
        <fullName evidence="1">Uncharacterized protein</fullName>
    </submittedName>
</protein>
<comment type="caution">
    <text evidence="1">The sequence shown here is derived from an EMBL/GenBank/DDBJ whole genome shotgun (WGS) entry which is preliminary data.</text>
</comment>
<gene>
    <name evidence="1" type="ORF">P5673_001556</name>
</gene>
<reference evidence="1" key="1">
    <citation type="journal article" date="2023" name="G3 (Bethesda)">
        <title>Whole genome assembly and annotation of the endangered Caribbean coral Acropora cervicornis.</title>
        <authorList>
            <person name="Selwyn J.D."/>
            <person name="Vollmer S.V."/>
        </authorList>
    </citation>
    <scope>NUCLEOTIDE SEQUENCE</scope>
    <source>
        <strain evidence="1">K2</strain>
    </source>
</reference>
<dbReference type="EMBL" id="JARQWQ010000002">
    <property type="protein sequence ID" value="KAK2573850.1"/>
    <property type="molecule type" value="Genomic_DNA"/>
</dbReference>